<evidence type="ECO:0000313" key="2">
    <source>
        <dbReference type="Proteomes" id="UP000829398"/>
    </source>
</evidence>
<protein>
    <submittedName>
        <fullName evidence="1">Uncharacterized protein</fullName>
    </submittedName>
</protein>
<dbReference type="Proteomes" id="UP000829398">
    <property type="component" value="Chromosome 4"/>
</dbReference>
<accession>A0ACB8L1W2</accession>
<name>A0ACB8L1W2_CITSI</name>
<proteinExistence type="predicted"/>
<sequence>MDDRIGKLPDDILISILSRLTIDGAARASVLSYRWRYLWRFFTDNYFIRVRRRNFISLVDAILGLLQTKYLQYWIHQRLELDFNELKKGGHELHTFSPYSDTSSFSSLMSLRLTDVDIPEEILHYFLYYCPLLEELRLKVAERLMRIRVSGRSLNFNNLEIDVANLVSFEFCARELIANFEHVRSLAEMSIEGDYCMHVVYSLHQFSSFLPQLRTLKSNPMAVTVVLNGISKFPNLKHLEMTFATVDLDCYHLRVAFLKASPLLREFTLKVDASSAFVEPCMFVQNIKDHPHLNLRGNAVRLEKMIIDPCKSHFMGSPMVWYCKRSKGYKCGRMCAIELAAKFPHLELVTPEIPVPLTDL</sequence>
<evidence type="ECO:0000313" key="1">
    <source>
        <dbReference type="EMBL" id="KAH9767265.1"/>
    </source>
</evidence>
<reference evidence="2" key="1">
    <citation type="journal article" date="2023" name="Hortic. Res.">
        <title>A chromosome-level phased genome enabling allele-level studies in sweet orange: a case study on citrus Huanglongbing tolerance.</title>
        <authorList>
            <person name="Wu B."/>
            <person name="Yu Q."/>
            <person name="Deng Z."/>
            <person name="Duan Y."/>
            <person name="Luo F."/>
            <person name="Gmitter F. Jr."/>
        </authorList>
    </citation>
    <scope>NUCLEOTIDE SEQUENCE [LARGE SCALE GENOMIC DNA]</scope>
    <source>
        <strain evidence="2">cv. Valencia</strain>
    </source>
</reference>
<gene>
    <name evidence="1" type="ORF">KPL71_011212</name>
</gene>
<keyword evidence="2" id="KW-1185">Reference proteome</keyword>
<organism evidence="1 2">
    <name type="scientific">Citrus sinensis</name>
    <name type="common">Sweet orange</name>
    <name type="synonym">Citrus aurantium var. sinensis</name>
    <dbReference type="NCBI Taxonomy" id="2711"/>
    <lineage>
        <taxon>Eukaryota</taxon>
        <taxon>Viridiplantae</taxon>
        <taxon>Streptophyta</taxon>
        <taxon>Embryophyta</taxon>
        <taxon>Tracheophyta</taxon>
        <taxon>Spermatophyta</taxon>
        <taxon>Magnoliopsida</taxon>
        <taxon>eudicotyledons</taxon>
        <taxon>Gunneridae</taxon>
        <taxon>Pentapetalae</taxon>
        <taxon>rosids</taxon>
        <taxon>malvids</taxon>
        <taxon>Sapindales</taxon>
        <taxon>Rutaceae</taxon>
        <taxon>Aurantioideae</taxon>
        <taxon>Citrus</taxon>
    </lineage>
</organism>
<comment type="caution">
    <text evidence="1">The sequence shown here is derived from an EMBL/GenBank/DDBJ whole genome shotgun (WGS) entry which is preliminary data.</text>
</comment>
<dbReference type="EMBL" id="CM039173">
    <property type="protein sequence ID" value="KAH9767265.1"/>
    <property type="molecule type" value="Genomic_DNA"/>
</dbReference>